<gene>
    <name evidence="8" type="ORF">HMPREF1866_02311</name>
</gene>
<accession>A0A133ZHC5</accession>
<sequence length="998" mass="110028">MLAINMADVVSVIKSIAPQLIAIVTLLVCALVVMFITRNRELAFKKLSRSAAWILFMVGTVISVNMMLNGPLKTMITLATGRGVITDKSLDEAKTLGEDIAGEGIVLLKNDSALPLKKGTKLNLFGWSSTNPLYGGTGSGGLNDSFPTVSLIDGIKNAGFEVNEDLVKFYTDFRAKRPTVGMWGQDWTIPEPSIDQYKEANVFENARKYSDKAVVVIARSGGEGADLPKSLDPNTEDNFTDGGTFGSKGLRYSDQKDDLDANKSYLQLSNREAAMLDSVNKTFKDIVVIINSANPMELGFVNDYENISSVVWCPGPGQTGFNALGKILDGEINPSGKTSDIFVYDLKKSPSYNNFGDFQYTNMDEFSTEDRGTKHKPSFVNYAEGIYVGYKFYETAAKENAINYAGYVQYPFGYGLSYTNFTKEMGEIVANDGKISIDVLVTNTGNVAGKDVVEIYYNPPYKNGGIEKASTNLVGFGKTKLLGPGESETVKVTFNLEDMASYDEKDKKAYVLEAGTYEISLQEDSHNILDTRTFPIEKDIVYNVDNKRSSDKEVATNKLDDMRGNFTVLSRKDKFANLEEATKAPTDFTLPEDKKAAFLNNSNYDASKFDVESDKMPTTGANNKLKLKDLRGLEYDDPKWDALLDEMTFNDMSKLVALGGYQTVAIGRIGKVQTVDCDGPSSINNNFTKKGSIGLPATIMLANTFNTELAHSFGDSIGKMANEMQVSGWYAPAMNTHRSAFAGRNFEYYSEDPILSGKIAAEAVKGAADNGVYAYIKHFALNDQETNRTYQLMTWADEQTVREVYLRPFEICVKEANAKAVMAAFNHYGTTPAYASDNVLNKILRDEWGFRGMVLTDYFGAGGYGYLDANRATRNGTDFCLTAIDAGFNYVKDKSATATLALRKVSHNILYTTVNSRAYAPENLNLGLMGWQIATIIVDIICAAAVVLLLMKTWKNFKFRKELERREDRVSPVVEVASGDASEAKSDKIVEDKNTENE</sequence>
<dbReference type="Proteomes" id="UP000070394">
    <property type="component" value="Unassembled WGS sequence"/>
</dbReference>
<keyword evidence="3" id="KW-0119">Carbohydrate metabolism</keyword>
<dbReference type="RefSeq" id="WP_060931907.1">
    <property type="nucleotide sequence ID" value="NZ_KQ959841.1"/>
</dbReference>
<feature type="transmembrane region" description="Helical" evidence="6">
    <location>
        <begin position="50"/>
        <end position="68"/>
    </location>
</feature>
<dbReference type="PANTHER" id="PTHR42715">
    <property type="entry name" value="BETA-GLUCOSIDASE"/>
    <property type="match status" value="1"/>
</dbReference>
<dbReference type="PATRIC" id="fig|467210.3.peg.2289"/>
<protein>
    <submittedName>
        <fullName evidence="8">Glycosyl hydrolase family 3 protein</fullName>
    </submittedName>
</protein>
<reference evidence="9" key="1">
    <citation type="submission" date="2016-01" db="EMBL/GenBank/DDBJ databases">
        <authorList>
            <person name="Mitreva M."/>
            <person name="Pepin K.H."/>
            <person name="Mihindukulasuriya K.A."/>
            <person name="Fulton R."/>
            <person name="Fronick C."/>
            <person name="O'Laughlin M."/>
            <person name="Miner T."/>
            <person name="Herter B."/>
            <person name="Rosa B.A."/>
            <person name="Cordes M."/>
            <person name="Tomlinson C."/>
            <person name="Wollam A."/>
            <person name="Palsikar V.B."/>
            <person name="Mardis E.R."/>
            <person name="Wilson R.K."/>
        </authorList>
    </citation>
    <scope>NUCLEOTIDE SEQUENCE [LARGE SCALE GENOMIC DNA]</scope>
    <source>
        <strain evidence="9">DNF00896</strain>
    </source>
</reference>
<evidence type="ECO:0000256" key="5">
    <source>
        <dbReference type="SAM" id="MobiDB-lite"/>
    </source>
</evidence>
<dbReference type="InterPro" id="IPR002772">
    <property type="entry name" value="Glyco_hydro_3_C"/>
</dbReference>
<dbReference type="PANTHER" id="PTHR42715:SF10">
    <property type="entry name" value="BETA-GLUCOSIDASE"/>
    <property type="match status" value="1"/>
</dbReference>
<comment type="similarity">
    <text evidence="1 4">Belongs to the glycosyl hydrolase 3 family.</text>
</comment>
<dbReference type="Gene3D" id="2.60.40.10">
    <property type="entry name" value="Immunoglobulins"/>
    <property type="match status" value="1"/>
</dbReference>
<keyword evidence="4" id="KW-0326">Glycosidase</keyword>
<evidence type="ECO:0000259" key="7">
    <source>
        <dbReference type="SMART" id="SM01217"/>
    </source>
</evidence>
<evidence type="ECO:0000313" key="9">
    <source>
        <dbReference type="Proteomes" id="UP000070394"/>
    </source>
</evidence>
<dbReference type="OrthoDB" id="98455at2"/>
<feature type="region of interest" description="Disordered" evidence="5">
    <location>
        <begin position="226"/>
        <end position="246"/>
    </location>
</feature>
<comment type="caution">
    <text evidence="8">The sequence shown here is derived from an EMBL/GenBank/DDBJ whole genome shotgun (WGS) entry which is preliminary data.</text>
</comment>
<dbReference type="GO" id="GO:0004553">
    <property type="term" value="F:hydrolase activity, hydrolyzing O-glycosyl compounds"/>
    <property type="evidence" value="ECO:0007669"/>
    <property type="project" value="InterPro"/>
</dbReference>
<dbReference type="Gene3D" id="3.20.20.300">
    <property type="entry name" value="Glycoside hydrolase, family 3, N-terminal domain"/>
    <property type="match status" value="1"/>
</dbReference>
<dbReference type="SUPFAM" id="SSF51445">
    <property type="entry name" value="(Trans)glycosidases"/>
    <property type="match status" value="1"/>
</dbReference>
<dbReference type="InterPro" id="IPR019800">
    <property type="entry name" value="Glyco_hydro_3_AS"/>
</dbReference>
<name>A0A133ZHC5_9FIRM</name>
<feature type="region of interest" description="Disordered" evidence="5">
    <location>
        <begin position="965"/>
        <end position="998"/>
    </location>
</feature>
<dbReference type="Gene3D" id="3.40.50.1700">
    <property type="entry name" value="Glycoside hydrolase family 3 C-terminal domain"/>
    <property type="match status" value="1"/>
</dbReference>
<dbReference type="SUPFAM" id="SSF52279">
    <property type="entry name" value="Beta-D-glucan exohydrolase, C-terminal domain"/>
    <property type="match status" value="1"/>
</dbReference>
<keyword evidence="6" id="KW-0472">Membrane</keyword>
<keyword evidence="9" id="KW-1185">Reference proteome</keyword>
<dbReference type="InterPro" id="IPR001764">
    <property type="entry name" value="Glyco_hydro_3_N"/>
</dbReference>
<evidence type="ECO:0000256" key="3">
    <source>
        <dbReference type="ARBA" id="ARBA00023277"/>
    </source>
</evidence>
<dbReference type="STRING" id="467210.HMPREF1866_02311"/>
<evidence type="ECO:0000256" key="4">
    <source>
        <dbReference type="RuleBase" id="RU361161"/>
    </source>
</evidence>
<dbReference type="InterPro" id="IPR017853">
    <property type="entry name" value="GH"/>
</dbReference>
<dbReference type="InterPro" id="IPR036881">
    <property type="entry name" value="Glyco_hydro_3_C_sf"/>
</dbReference>
<feature type="transmembrane region" description="Helical" evidence="6">
    <location>
        <begin position="929"/>
        <end position="951"/>
    </location>
</feature>
<dbReference type="Pfam" id="PF14310">
    <property type="entry name" value="Fn3-like"/>
    <property type="match status" value="1"/>
</dbReference>
<dbReference type="AlphaFoldDB" id="A0A133ZHC5"/>
<dbReference type="InterPro" id="IPR050288">
    <property type="entry name" value="Cellulose_deg_GH3"/>
</dbReference>
<dbReference type="PROSITE" id="PS00775">
    <property type="entry name" value="GLYCOSYL_HYDROL_F3"/>
    <property type="match status" value="1"/>
</dbReference>
<dbReference type="InterPro" id="IPR026891">
    <property type="entry name" value="Fn3-like"/>
</dbReference>
<evidence type="ECO:0000256" key="6">
    <source>
        <dbReference type="SAM" id="Phobius"/>
    </source>
</evidence>
<dbReference type="Pfam" id="PF01915">
    <property type="entry name" value="Glyco_hydro_3_C"/>
    <property type="match status" value="1"/>
</dbReference>
<evidence type="ECO:0000256" key="2">
    <source>
        <dbReference type="ARBA" id="ARBA00022801"/>
    </source>
</evidence>
<dbReference type="InterPro" id="IPR036962">
    <property type="entry name" value="Glyco_hydro_3_N_sf"/>
</dbReference>
<organism evidence="8 9">
    <name type="scientific">Lachnoanaerobaculum saburreum</name>
    <dbReference type="NCBI Taxonomy" id="467210"/>
    <lineage>
        <taxon>Bacteria</taxon>
        <taxon>Bacillati</taxon>
        <taxon>Bacillota</taxon>
        <taxon>Clostridia</taxon>
        <taxon>Lachnospirales</taxon>
        <taxon>Lachnospiraceae</taxon>
        <taxon>Lachnoanaerobaculum</taxon>
    </lineage>
</organism>
<dbReference type="InterPro" id="IPR013783">
    <property type="entry name" value="Ig-like_fold"/>
</dbReference>
<dbReference type="Pfam" id="PF00933">
    <property type="entry name" value="Glyco_hydro_3"/>
    <property type="match status" value="1"/>
</dbReference>
<feature type="domain" description="Fibronectin type III-like" evidence="7">
    <location>
        <begin position="451"/>
        <end position="525"/>
    </location>
</feature>
<keyword evidence="2 4" id="KW-0378">Hydrolase</keyword>
<evidence type="ECO:0000256" key="1">
    <source>
        <dbReference type="ARBA" id="ARBA00005336"/>
    </source>
</evidence>
<proteinExistence type="inferred from homology"/>
<evidence type="ECO:0000313" key="8">
    <source>
        <dbReference type="EMBL" id="KXB54820.1"/>
    </source>
</evidence>
<keyword evidence="6" id="KW-1133">Transmembrane helix</keyword>
<dbReference type="EMBL" id="LSDA01000125">
    <property type="protein sequence ID" value="KXB54820.1"/>
    <property type="molecule type" value="Genomic_DNA"/>
</dbReference>
<dbReference type="PRINTS" id="PR00133">
    <property type="entry name" value="GLHYDRLASE3"/>
</dbReference>
<dbReference type="GO" id="GO:0005975">
    <property type="term" value="P:carbohydrate metabolic process"/>
    <property type="evidence" value="ECO:0007669"/>
    <property type="project" value="InterPro"/>
</dbReference>
<keyword evidence="6" id="KW-0812">Transmembrane</keyword>
<feature type="compositionally biased region" description="Basic and acidic residues" evidence="5">
    <location>
        <begin position="982"/>
        <end position="998"/>
    </location>
</feature>
<dbReference type="SMART" id="SM01217">
    <property type="entry name" value="Fn3_like"/>
    <property type="match status" value="1"/>
</dbReference>
<feature type="transmembrane region" description="Helical" evidence="6">
    <location>
        <begin position="20"/>
        <end position="38"/>
    </location>
</feature>